<dbReference type="GO" id="GO:0000124">
    <property type="term" value="C:SAGA complex"/>
    <property type="evidence" value="ECO:0007669"/>
    <property type="project" value="TreeGrafter"/>
</dbReference>
<feature type="compositionally biased region" description="Gly residues" evidence="6">
    <location>
        <begin position="191"/>
        <end position="217"/>
    </location>
</feature>
<dbReference type="GO" id="GO:0005669">
    <property type="term" value="C:transcription factor TFIID complex"/>
    <property type="evidence" value="ECO:0007669"/>
    <property type="project" value="TreeGrafter"/>
</dbReference>
<feature type="compositionally biased region" description="Basic and acidic residues" evidence="6">
    <location>
        <begin position="88"/>
        <end position="98"/>
    </location>
</feature>
<feature type="region of interest" description="Disordered" evidence="6">
    <location>
        <begin position="116"/>
        <end position="139"/>
    </location>
</feature>
<dbReference type="AlphaFoldDB" id="A0A8H7E0F4"/>
<dbReference type="Pfam" id="PF03540">
    <property type="entry name" value="TAF10"/>
    <property type="match status" value="1"/>
</dbReference>
<accession>A0A8H7E0F4</accession>
<evidence type="ECO:0000256" key="2">
    <source>
        <dbReference type="ARBA" id="ARBA00023015"/>
    </source>
</evidence>
<feature type="compositionally biased region" description="Low complexity" evidence="6">
    <location>
        <begin position="169"/>
        <end position="190"/>
    </location>
</feature>
<evidence type="ECO:0000256" key="5">
    <source>
        <dbReference type="ARBA" id="ARBA00025730"/>
    </source>
</evidence>
<feature type="compositionally biased region" description="Polar residues" evidence="6">
    <location>
        <begin position="45"/>
        <end position="58"/>
    </location>
</feature>
<feature type="region of interest" description="Disordered" evidence="6">
    <location>
        <begin position="1"/>
        <end position="98"/>
    </location>
</feature>
<comment type="similarity">
    <text evidence="5">Belongs to the TAF10 family.</text>
</comment>
<evidence type="ECO:0000313" key="7">
    <source>
        <dbReference type="EMBL" id="KAF7503473.1"/>
    </source>
</evidence>
<feature type="compositionally biased region" description="Polar residues" evidence="6">
    <location>
        <begin position="1"/>
        <end position="28"/>
    </location>
</feature>
<keyword evidence="8" id="KW-1185">Reference proteome</keyword>
<evidence type="ECO:0008006" key="9">
    <source>
        <dbReference type="Google" id="ProtNLM"/>
    </source>
</evidence>
<evidence type="ECO:0000313" key="8">
    <source>
        <dbReference type="Proteomes" id="UP000606974"/>
    </source>
</evidence>
<evidence type="ECO:0000256" key="3">
    <source>
        <dbReference type="ARBA" id="ARBA00023163"/>
    </source>
</evidence>
<comment type="caution">
    <text evidence="7">The sequence shown here is derived from an EMBL/GenBank/DDBJ whole genome shotgun (WGS) entry which is preliminary data.</text>
</comment>
<feature type="compositionally biased region" description="Low complexity" evidence="6">
    <location>
        <begin position="64"/>
        <end position="78"/>
    </location>
</feature>
<dbReference type="GO" id="GO:1990841">
    <property type="term" value="F:promoter-specific chromatin binding"/>
    <property type="evidence" value="ECO:0007669"/>
    <property type="project" value="TreeGrafter"/>
</dbReference>
<reference evidence="7" key="1">
    <citation type="submission" date="2020-02" db="EMBL/GenBank/DDBJ databases">
        <authorList>
            <person name="Palmer J.M."/>
        </authorList>
    </citation>
    <scope>NUCLEOTIDE SEQUENCE</scope>
    <source>
        <strain evidence="7">EPUS1.4</strain>
        <tissue evidence="7">Thallus</tissue>
    </source>
</reference>
<proteinExistence type="inferred from homology"/>
<evidence type="ECO:0000256" key="6">
    <source>
        <dbReference type="SAM" id="MobiDB-lite"/>
    </source>
</evidence>
<comment type="subcellular location">
    <subcellularLocation>
        <location evidence="1">Nucleus</location>
    </subcellularLocation>
</comment>
<keyword evidence="4" id="KW-0539">Nucleus</keyword>
<feature type="compositionally biased region" description="Acidic residues" evidence="6">
    <location>
        <begin position="32"/>
        <end position="42"/>
    </location>
</feature>
<dbReference type="Proteomes" id="UP000606974">
    <property type="component" value="Unassembled WGS sequence"/>
</dbReference>
<dbReference type="OrthoDB" id="154356at2759"/>
<keyword evidence="3" id="KW-0804">Transcription</keyword>
<dbReference type="PANTHER" id="PTHR21242">
    <property type="entry name" value="TRANSCRIPTION INITIATION FACTOR TFIID SUBUNIT 10"/>
    <property type="match status" value="1"/>
</dbReference>
<evidence type="ECO:0000256" key="4">
    <source>
        <dbReference type="ARBA" id="ARBA00023242"/>
    </source>
</evidence>
<dbReference type="GO" id="GO:0006367">
    <property type="term" value="P:transcription initiation at RNA polymerase II promoter"/>
    <property type="evidence" value="ECO:0007669"/>
    <property type="project" value="TreeGrafter"/>
</dbReference>
<protein>
    <recommendedName>
        <fullName evidence="9">Transcription initiation factor TFIID subunit 10</fullName>
    </recommendedName>
</protein>
<keyword evidence="2" id="KW-0805">Transcription regulation</keyword>
<organism evidence="7 8">
    <name type="scientific">Endocarpon pusillum</name>
    <dbReference type="NCBI Taxonomy" id="364733"/>
    <lineage>
        <taxon>Eukaryota</taxon>
        <taxon>Fungi</taxon>
        <taxon>Dikarya</taxon>
        <taxon>Ascomycota</taxon>
        <taxon>Pezizomycotina</taxon>
        <taxon>Eurotiomycetes</taxon>
        <taxon>Chaetothyriomycetidae</taxon>
        <taxon>Verrucariales</taxon>
        <taxon>Verrucariaceae</taxon>
        <taxon>Endocarpon</taxon>
    </lineage>
</organism>
<dbReference type="EMBL" id="JAACFV010000176">
    <property type="protein sequence ID" value="KAF7503473.1"/>
    <property type="molecule type" value="Genomic_DNA"/>
</dbReference>
<sequence length="239" mass="24151">MADSSSQPRQTQATPSTLDQSIPPSTAGQADVDADLEMEDDTTRDPQAQHTQDTSSSTLDHEPTTQTDTQPQQPEQQPNSTSHGPPPSRKDASLREFLSKMDDYAPIIPDAVTSHYLTVSGLPPPNPSDPTGTSTNSTPLPLARLLALATQKFIADIAADAYQYSRIRASNTASSSSANPILPGGAAPGITAGGGVGGADKAGGKGGGGGGGQGGAQLGVARSGYGGGGMGAVAREDRS</sequence>
<name>A0A8H7E0F4_9EURO</name>
<feature type="region of interest" description="Disordered" evidence="6">
    <location>
        <begin position="169"/>
        <end position="239"/>
    </location>
</feature>
<dbReference type="PANTHER" id="PTHR21242:SF0">
    <property type="entry name" value="TRANSCRIPTION INITIATION FACTOR TFIID SUBUNIT 10"/>
    <property type="match status" value="1"/>
</dbReference>
<gene>
    <name evidence="7" type="ORF">GJ744_003702</name>
</gene>
<evidence type="ECO:0000256" key="1">
    <source>
        <dbReference type="ARBA" id="ARBA00004123"/>
    </source>
</evidence>
<feature type="compositionally biased region" description="Polar residues" evidence="6">
    <location>
        <begin position="129"/>
        <end position="138"/>
    </location>
</feature>
<dbReference type="InterPro" id="IPR003923">
    <property type="entry name" value="TAF10"/>
</dbReference>
<dbReference type="GO" id="GO:0016251">
    <property type="term" value="F:RNA polymerase II general transcription initiation factor activity"/>
    <property type="evidence" value="ECO:0007669"/>
    <property type="project" value="TreeGrafter"/>
</dbReference>